<comment type="caution">
    <text evidence="2">The sequence shown here is derived from an EMBL/GenBank/DDBJ whole genome shotgun (WGS) entry which is preliminary data.</text>
</comment>
<dbReference type="Gene3D" id="1.10.3210.10">
    <property type="entry name" value="Hypothetical protein af1432"/>
    <property type="match status" value="1"/>
</dbReference>
<dbReference type="PROSITE" id="PS51831">
    <property type="entry name" value="HD"/>
    <property type="match status" value="1"/>
</dbReference>
<feature type="domain" description="HD" evidence="1">
    <location>
        <begin position="33"/>
        <end position="135"/>
    </location>
</feature>
<dbReference type="InterPro" id="IPR006675">
    <property type="entry name" value="HDIG_dom"/>
</dbReference>
<dbReference type="SUPFAM" id="SSF109604">
    <property type="entry name" value="HD-domain/PDEase-like"/>
    <property type="match status" value="1"/>
</dbReference>
<accession>A0A9D2AFN0</accession>
<reference evidence="2" key="1">
    <citation type="journal article" date="2021" name="PeerJ">
        <title>Extensive microbial diversity within the chicken gut microbiome revealed by metagenomics and culture.</title>
        <authorList>
            <person name="Gilroy R."/>
            <person name="Ravi A."/>
            <person name="Getino M."/>
            <person name="Pursley I."/>
            <person name="Horton D.L."/>
            <person name="Alikhan N.F."/>
            <person name="Baker D."/>
            <person name="Gharbi K."/>
            <person name="Hall N."/>
            <person name="Watson M."/>
            <person name="Adriaenssens E.M."/>
            <person name="Foster-Nyarko E."/>
            <person name="Jarju S."/>
            <person name="Secka A."/>
            <person name="Antonio M."/>
            <person name="Oren A."/>
            <person name="Chaudhuri R.R."/>
            <person name="La Ragione R."/>
            <person name="Hildebrand F."/>
            <person name="Pallen M.J."/>
        </authorList>
    </citation>
    <scope>NUCLEOTIDE SEQUENCE</scope>
    <source>
        <strain evidence="2">811</strain>
    </source>
</reference>
<reference evidence="2" key="2">
    <citation type="submission" date="2021-04" db="EMBL/GenBank/DDBJ databases">
        <authorList>
            <person name="Gilroy R."/>
        </authorList>
    </citation>
    <scope>NUCLEOTIDE SEQUENCE</scope>
    <source>
        <strain evidence="2">811</strain>
    </source>
</reference>
<dbReference type="AlphaFoldDB" id="A0A9D2AFN0"/>
<dbReference type="Proteomes" id="UP000824204">
    <property type="component" value="Unassembled WGS sequence"/>
</dbReference>
<dbReference type="CDD" id="cd00077">
    <property type="entry name" value="HDc"/>
    <property type="match status" value="1"/>
</dbReference>
<name>A0A9D2AFN0_9FIRM</name>
<evidence type="ECO:0000313" key="2">
    <source>
        <dbReference type="EMBL" id="HIX07135.1"/>
    </source>
</evidence>
<dbReference type="Pfam" id="PF01966">
    <property type="entry name" value="HD"/>
    <property type="match status" value="1"/>
</dbReference>
<gene>
    <name evidence="2" type="ORF">H9741_01535</name>
</gene>
<dbReference type="PANTHER" id="PTHR40517">
    <property type="entry name" value="METAL-DEPENDENT PHOSPHOHYDROLASE, HD SUPERFAMILY-RELATED"/>
    <property type="match status" value="1"/>
</dbReference>
<sequence length="226" mass="25598">MITYSDVRNDEEVKAIMYMAESQIEALGFTEHSVRHSSIVSKWAGEILEQIGADEHRVELARIAGFLHDIGNSVNREDHAQSGAILAYKILTRLGMEYKDAAEIMMAIGNHDENQGLPVSDITSALIIADKADVHKSRVRTNTTRMSVTNISQLNIHDRVNLAAEKSGVSVDKESREIILNIIIDTEKCPVMDYFEIYFKRMQLCRRAADFLGWKFVLIINDVRFL</sequence>
<proteinExistence type="predicted"/>
<organism evidence="2 3">
    <name type="scientific">Candidatus Borkfalkia faecipullorum</name>
    <dbReference type="NCBI Taxonomy" id="2838510"/>
    <lineage>
        <taxon>Bacteria</taxon>
        <taxon>Bacillati</taxon>
        <taxon>Bacillota</taxon>
        <taxon>Clostridia</taxon>
        <taxon>Christensenellales</taxon>
        <taxon>Christensenellaceae</taxon>
        <taxon>Candidatus Borkfalkia</taxon>
    </lineage>
</organism>
<evidence type="ECO:0000259" key="1">
    <source>
        <dbReference type="PROSITE" id="PS51831"/>
    </source>
</evidence>
<dbReference type="InterPro" id="IPR006674">
    <property type="entry name" value="HD_domain"/>
</dbReference>
<dbReference type="InterPro" id="IPR039967">
    <property type="entry name" value="MJ1020-like"/>
</dbReference>
<dbReference type="EMBL" id="DXFX01000020">
    <property type="protein sequence ID" value="HIX07135.1"/>
    <property type="molecule type" value="Genomic_DNA"/>
</dbReference>
<evidence type="ECO:0000313" key="3">
    <source>
        <dbReference type="Proteomes" id="UP000824204"/>
    </source>
</evidence>
<protein>
    <submittedName>
        <fullName evidence="2">HD domain-containing protein</fullName>
    </submittedName>
</protein>
<dbReference type="PANTHER" id="PTHR40517:SF1">
    <property type="entry name" value="METAL-DEPENDENT PHOSPHOHYDROLASE, HD SUPERFAMILY-RELATED"/>
    <property type="match status" value="1"/>
</dbReference>
<dbReference type="InterPro" id="IPR003607">
    <property type="entry name" value="HD/PDEase_dom"/>
</dbReference>
<dbReference type="NCBIfam" id="TIGR00277">
    <property type="entry name" value="HDIG"/>
    <property type="match status" value="1"/>
</dbReference>